<keyword evidence="1" id="KW-0732">Signal</keyword>
<organism evidence="2 3">
    <name type="scientific">Daphnia magna</name>
    <dbReference type="NCBI Taxonomy" id="35525"/>
    <lineage>
        <taxon>Eukaryota</taxon>
        <taxon>Metazoa</taxon>
        <taxon>Ecdysozoa</taxon>
        <taxon>Arthropoda</taxon>
        <taxon>Crustacea</taxon>
        <taxon>Branchiopoda</taxon>
        <taxon>Diplostraca</taxon>
        <taxon>Cladocera</taxon>
        <taxon>Anomopoda</taxon>
        <taxon>Daphniidae</taxon>
        <taxon>Daphnia</taxon>
    </lineage>
</organism>
<sequence>MTLRLALVFVSALVIFKVGAFPSVENEAVVAPKQSNVGELTSATTEACKREGGLCVIKSQCPQQSLSSKKGLCGGDKECCHSPVPDTIVGCEERGGTCRLSSECKKGPRDPLGRCDTGHVCCILIR</sequence>
<proteinExistence type="predicted"/>
<evidence type="ECO:0000313" key="3">
    <source>
        <dbReference type="Proteomes" id="UP001234178"/>
    </source>
</evidence>
<evidence type="ECO:0000256" key="1">
    <source>
        <dbReference type="SAM" id="SignalP"/>
    </source>
</evidence>
<dbReference type="EMBL" id="JAOYFB010000003">
    <property type="protein sequence ID" value="KAK4010519.1"/>
    <property type="molecule type" value="Genomic_DNA"/>
</dbReference>
<gene>
    <name evidence="2" type="ORF">OUZ56_019664</name>
</gene>
<protein>
    <recommendedName>
        <fullName evidence="4">Carboxypeptidase inhibitor</fullName>
    </recommendedName>
</protein>
<comment type="caution">
    <text evidence="2">The sequence shown here is derived from an EMBL/GenBank/DDBJ whole genome shotgun (WGS) entry which is preliminary data.</text>
</comment>
<feature type="chain" id="PRO_5047010033" description="Carboxypeptidase inhibitor" evidence="1">
    <location>
        <begin position="21"/>
        <end position="126"/>
    </location>
</feature>
<reference evidence="2 3" key="1">
    <citation type="journal article" date="2023" name="Nucleic Acids Res.">
        <title>The hologenome of Daphnia magna reveals possible DNA methylation and microbiome-mediated evolution of the host genome.</title>
        <authorList>
            <person name="Chaturvedi A."/>
            <person name="Li X."/>
            <person name="Dhandapani V."/>
            <person name="Marshall H."/>
            <person name="Kissane S."/>
            <person name="Cuenca-Cambronero M."/>
            <person name="Asole G."/>
            <person name="Calvet F."/>
            <person name="Ruiz-Romero M."/>
            <person name="Marangio P."/>
            <person name="Guigo R."/>
            <person name="Rago D."/>
            <person name="Mirbahai L."/>
            <person name="Eastwood N."/>
            <person name="Colbourne J.K."/>
            <person name="Zhou J."/>
            <person name="Mallon E."/>
            <person name="Orsini L."/>
        </authorList>
    </citation>
    <scope>NUCLEOTIDE SEQUENCE [LARGE SCALE GENOMIC DNA]</scope>
    <source>
        <strain evidence="2">LRV0_1</strain>
    </source>
</reference>
<keyword evidence="3" id="KW-1185">Reference proteome</keyword>
<accession>A0ABQ9ZC81</accession>
<name>A0ABQ9ZC81_9CRUS</name>
<evidence type="ECO:0000313" key="2">
    <source>
        <dbReference type="EMBL" id="KAK4010519.1"/>
    </source>
</evidence>
<feature type="signal peptide" evidence="1">
    <location>
        <begin position="1"/>
        <end position="20"/>
    </location>
</feature>
<dbReference type="Proteomes" id="UP001234178">
    <property type="component" value="Unassembled WGS sequence"/>
</dbReference>
<evidence type="ECO:0008006" key="4">
    <source>
        <dbReference type="Google" id="ProtNLM"/>
    </source>
</evidence>